<dbReference type="KEGG" id="afla:FHG64_05625"/>
<dbReference type="PROSITE" id="PS51257">
    <property type="entry name" value="PROKAR_LIPOPROTEIN"/>
    <property type="match status" value="1"/>
</dbReference>
<dbReference type="Proteomes" id="UP000309016">
    <property type="component" value="Chromosome"/>
</dbReference>
<dbReference type="Gene3D" id="3.80.10.10">
    <property type="entry name" value="Ribonuclease Inhibitor"/>
    <property type="match status" value="1"/>
</dbReference>
<dbReference type="EMBL" id="CP040812">
    <property type="protein sequence ID" value="QCY68923.1"/>
    <property type="molecule type" value="Genomic_DNA"/>
</dbReference>
<reference evidence="1 2" key="1">
    <citation type="submission" date="2019-06" db="EMBL/GenBank/DDBJ databases">
        <title>Complete genome sequence of Antarcticibacterium flavum KCTC 52984T from an Antarctic marine sediment.</title>
        <authorList>
            <person name="Lee Y.M."/>
            <person name="Shin S.C."/>
        </authorList>
    </citation>
    <scope>NUCLEOTIDE SEQUENCE [LARGE SCALE GENOMIC DNA]</scope>
    <source>
        <strain evidence="1 2">KCTC 52984</strain>
    </source>
</reference>
<evidence type="ECO:0000313" key="2">
    <source>
        <dbReference type="Proteomes" id="UP000309016"/>
    </source>
</evidence>
<gene>
    <name evidence="1" type="ORF">FHG64_05625</name>
</gene>
<dbReference type="PROSITE" id="PS51450">
    <property type="entry name" value="LRR"/>
    <property type="match status" value="1"/>
</dbReference>
<evidence type="ECO:0008006" key="3">
    <source>
        <dbReference type="Google" id="ProtNLM"/>
    </source>
</evidence>
<protein>
    <recommendedName>
        <fullName evidence="3">Leucine-rich repeat domain-containing protein</fullName>
    </recommendedName>
</protein>
<evidence type="ECO:0000313" key="1">
    <source>
        <dbReference type="EMBL" id="QCY68923.1"/>
    </source>
</evidence>
<organism evidence="1 2">
    <name type="scientific">Antarcticibacterium flavum</name>
    <dbReference type="NCBI Taxonomy" id="2058175"/>
    <lineage>
        <taxon>Bacteria</taxon>
        <taxon>Pseudomonadati</taxon>
        <taxon>Bacteroidota</taxon>
        <taxon>Flavobacteriia</taxon>
        <taxon>Flavobacteriales</taxon>
        <taxon>Flavobacteriaceae</taxon>
        <taxon>Antarcticibacterium</taxon>
    </lineage>
</organism>
<keyword evidence="2" id="KW-1185">Reference proteome</keyword>
<dbReference type="InterPro" id="IPR001611">
    <property type="entry name" value="Leu-rich_rpt"/>
</dbReference>
<dbReference type="RefSeq" id="WP_139065508.1">
    <property type="nucleotide sequence ID" value="NZ_CP040812.1"/>
</dbReference>
<sequence length="318" mass="35761">MKRTTTFMCMALALFFTSCDTETTDDNEPEEPVAEDIIFIPDELFRDKLLSSNSIDTTGDGVGDNDIDLNNDGEIQRSEAEVIKGLIMNFYYHEIGRLVDFSGIENFINLEYLKITGQGDGIGTGVTGSELISYDFTGLTNLKYLEFNNLATNFSDVLDLSGLTNLATVRLINDRPHYEYFTDDNIGLPINFMDVNFEGTTGLIDLDLTNSFLNIDYCQIPSLKKLNTYYLEGGEPEIFDFHCLTNLEWLDISENRIRSLILKNNSVLSTLRAEDIGGSNMGNYPYAEHICIDDIPEEFEQIATLSNESTVVVTDCEF</sequence>
<accession>A0A5B7X2T5</accession>
<name>A0A5B7X2T5_9FLAO</name>
<dbReference type="InterPro" id="IPR032675">
    <property type="entry name" value="LRR_dom_sf"/>
</dbReference>
<dbReference type="OrthoDB" id="1110367at2"/>
<dbReference type="SUPFAM" id="SSF52058">
    <property type="entry name" value="L domain-like"/>
    <property type="match status" value="1"/>
</dbReference>
<dbReference type="AlphaFoldDB" id="A0A5B7X2T5"/>
<proteinExistence type="predicted"/>